<comment type="caution">
    <text evidence="2">The sequence shown here is derived from an EMBL/GenBank/DDBJ whole genome shotgun (WGS) entry which is preliminary data.</text>
</comment>
<name>A0A431VH99_9DEIO</name>
<feature type="transmembrane region" description="Helical" evidence="1">
    <location>
        <begin position="99"/>
        <end position="125"/>
    </location>
</feature>
<keyword evidence="3" id="KW-1185">Reference proteome</keyword>
<dbReference type="Proteomes" id="UP000277766">
    <property type="component" value="Unassembled WGS sequence"/>
</dbReference>
<accession>A0A431VH99</accession>
<organism evidence="2 3">
    <name type="scientific">Deinococcus radiophilus</name>
    <dbReference type="NCBI Taxonomy" id="32062"/>
    <lineage>
        <taxon>Bacteria</taxon>
        <taxon>Thermotogati</taxon>
        <taxon>Deinococcota</taxon>
        <taxon>Deinococci</taxon>
        <taxon>Deinococcales</taxon>
        <taxon>Deinococcaceae</taxon>
        <taxon>Deinococcus</taxon>
    </lineage>
</organism>
<gene>
    <name evidence="2" type="ORF">EJ104_13360</name>
</gene>
<sequence length="131" mass="15005">MKLFQRFAYLTEDSADGSSSARLEFWRLTLRAPESFSSLLFGNGVGMWPLDIYGQPEGYPHNIFIEFYYEHGLIGLLALGWMVAMLLGSRNTVVKYLALYFLAFLQLSGGLESMRWFMLFFALAIHDRGEV</sequence>
<evidence type="ECO:0000313" key="3">
    <source>
        <dbReference type="Proteomes" id="UP000277766"/>
    </source>
</evidence>
<evidence type="ECO:0008006" key="4">
    <source>
        <dbReference type="Google" id="ProtNLM"/>
    </source>
</evidence>
<dbReference type="RefSeq" id="WP_126353600.1">
    <property type="nucleotide sequence ID" value="NZ_CP086380.1"/>
</dbReference>
<keyword evidence="1" id="KW-0472">Membrane</keyword>
<reference evidence="2 3" key="1">
    <citation type="submission" date="2018-12" db="EMBL/GenBank/DDBJ databases">
        <title>Deinococcus radiophilus ATCC 27603 genome sequencing and assembly.</title>
        <authorList>
            <person name="Maclea K.S."/>
            <person name="Maynard C.R."/>
        </authorList>
    </citation>
    <scope>NUCLEOTIDE SEQUENCE [LARGE SCALE GENOMIC DNA]</scope>
    <source>
        <strain evidence="2 3">ATCC 27603</strain>
    </source>
</reference>
<keyword evidence="1" id="KW-0812">Transmembrane</keyword>
<dbReference type="OrthoDB" id="8576060at2"/>
<feature type="transmembrane region" description="Helical" evidence="1">
    <location>
        <begin position="67"/>
        <end position="87"/>
    </location>
</feature>
<protein>
    <recommendedName>
        <fullName evidence="4">O-antigen ligase domain-containing protein</fullName>
    </recommendedName>
</protein>
<proteinExistence type="predicted"/>
<dbReference type="AlphaFoldDB" id="A0A431VH99"/>
<keyword evidence="1" id="KW-1133">Transmembrane helix</keyword>
<evidence type="ECO:0000313" key="2">
    <source>
        <dbReference type="EMBL" id="RTR19930.1"/>
    </source>
</evidence>
<dbReference type="EMBL" id="RXPE01000056">
    <property type="protein sequence ID" value="RTR19930.1"/>
    <property type="molecule type" value="Genomic_DNA"/>
</dbReference>
<evidence type="ECO:0000256" key="1">
    <source>
        <dbReference type="SAM" id="Phobius"/>
    </source>
</evidence>